<feature type="region of interest" description="Disordered" evidence="1">
    <location>
        <begin position="42"/>
        <end position="67"/>
    </location>
</feature>
<protein>
    <submittedName>
        <fullName evidence="2">Uncharacterized protein</fullName>
    </submittedName>
</protein>
<reference evidence="2 3" key="1">
    <citation type="journal article" date="2014" name="Nat. Commun.">
        <title>Molecular traces of alternative social organization in a termite genome.</title>
        <authorList>
            <person name="Terrapon N."/>
            <person name="Li C."/>
            <person name="Robertson H.M."/>
            <person name="Ji L."/>
            <person name="Meng X."/>
            <person name="Booth W."/>
            <person name="Chen Z."/>
            <person name="Childers C.P."/>
            <person name="Glastad K.M."/>
            <person name="Gokhale K."/>
            <person name="Gowin J."/>
            <person name="Gronenberg W."/>
            <person name="Hermansen R.A."/>
            <person name="Hu H."/>
            <person name="Hunt B.G."/>
            <person name="Huylmans A.K."/>
            <person name="Khalil S.M."/>
            <person name="Mitchell R.D."/>
            <person name="Munoz-Torres M.C."/>
            <person name="Mustard J.A."/>
            <person name="Pan H."/>
            <person name="Reese J.T."/>
            <person name="Scharf M.E."/>
            <person name="Sun F."/>
            <person name="Vogel H."/>
            <person name="Xiao J."/>
            <person name="Yang W."/>
            <person name="Yang Z."/>
            <person name="Yang Z."/>
            <person name="Zhou J."/>
            <person name="Zhu J."/>
            <person name="Brent C.S."/>
            <person name="Elsik C.G."/>
            <person name="Goodisman M.A."/>
            <person name="Liberles D.A."/>
            <person name="Roe R.M."/>
            <person name="Vargo E.L."/>
            <person name="Vilcinskas A."/>
            <person name="Wang J."/>
            <person name="Bornberg-Bauer E."/>
            <person name="Korb J."/>
            <person name="Zhang G."/>
            <person name="Liebig J."/>
        </authorList>
    </citation>
    <scope>NUCLEOTIDE SEQUENCE [LARGE SCALE GENOMIC DNA]</scope>
    <source>
        <tissue evidence="2">Whole organism</tissue>
    </source>
</reference>
<evidence type="ECO:0000313" key="3">
    <source>
        <dbReference type="Proteomes" id="UP000027135"/>
    </source>
</evidence>
<organism evidence="2 3">
    <name type="scientific">Zootermopsis nevadensis</name>
    <name type="common">Dampwood termite</name>
    <dbReference type="NCBI Taxonomy" id="136037"/>
    <lineage>
        <taxon>Eukaryota</taxon>
        <taxon>Metazoa</taxon>
        <taxon>Ecdysozoa</taxon>
        <taxon>Arthropoda</taxon>
        <taxon>Hexapoda</taxon>
        <taxon>Insecta</taxon>
        <taxon>Pterygota</taxon>
        <taxon>Neoptera</taxon>
        <taxon>Polyneoptera</taxon>
        <taxon>Dictyoptera</taxon>
        <taxon>Blattodea</taxon>
        <taxon>Blattoidea</taxon>
        <taxon>Termitoidae</taxon>
        <taxon>Termopsidae</taxon>
        <taxon>Zootermopsis</taxon>
    </lineage>
</organism>
<evidence type="ECO:0000256" key="1">
    <source>
        <dbReference type="SAM" id="MobiDB-lite"/>
    </source>
</evidence>
<keyword evidence="3" id="KW-1185">Reference proteome</keyword>
<accession>A0A067QRW5</accession>
<dbReference type="EMBL" id="KK853096">
    <property type="protein sequence ID" value="KDR11466.1"/>
    <property type="molecule type" value="Genomic_DNA"/>
</dbReference>
<gene>
    <name evidence="2" type="ORF">L798_14300</name>
</gene>
<name>A0A067QRW5_ZOONE</name>
<sequence length="67" mass="8005">MSHKNIYGKRVDKDEIHRNARYDEHQSNAYFPGTDIKWKCNQEQADDEEDDGKNNIYLYGRNKTSPR</sequence>
<dbReference type="AlphaFoldDB" id="A0A067QRW5"/>
<feature type="compositionally biased region" description="Basic and acidic residues" evidence="1">
    <location>
        <begin position="9"/>
        <end position="26"/>
    </location>
</feature>
<feature type="region of interest" description="Disordered" evidence="1">
    <location>
        <begin position="1"/>
        <end position="28"/>
    </location>
</feature>
<evidence type="ECO:0000313" key="2">
    <source>
        <dbReference type="EMBL" id="KDR11466.1"/>
    </source>
</evidence>
<proteinExistence type="predicted"/>
<dbReference type="InParanoid" id="A0A067QRW5"/>
<dbReference type="Proteomes" id="UP000027135">
    <property type="component" value="Unassembled WGS sequence"/>
</dbReference>